<feature type="compositionally biased region" description="Polar residues" evidence="6">
    <location>
        <begin position="465"/>
        <end position="474"/>
    </location>
</feature>
<dbReference type="InterPro" id="IPR050688">
    <property type="entry name" value="Zinc_finger/UBP_domain"/>
</dbReference>
<dbReference type="FunFam" id="3.30.160.60:FF:000805">
    <property type="entry name" value="RE1-silencing transcription factor B"/>
    <property type="match status" value="1"/>
</dbReference>
<protein>
    <submittedName>
        <fullName evidence="8">REST factor</fullName>
    </submittedName>
</protein>
<feature type="compositionally biased region" description="Basic and acidic residues" evidence="6">
    <location>
        <begin position="103"/>
        <end position="149"/>
    </location>
</feature>
<dbReference type="SUPFAM" id="SSF57667">
    <property type="entry name" value="beta-beta-alpha zinc fingers"/>
    <property type="match status" value="2"/>
</dbReference>
<dbReference type="Gene3D" id="3.30.160.60">
    <property type="entry name" value="Classic Zinc Finger"/>
    <property type="match status" value="2"/>
</dbReference>
<dbReference type="GO" id="GO:0045944">
    <property type="term" value="P:positive regulation of transcription by RNA polymerase II"/>
    <property type="evidence" value="ECO:0007669"/>
    <property type="project" value="TreeGrafter"/>
</dbReference>
<dbReference type="InterPro" id="IPR013087">
    <property type="entry name" value="Znf_C2H2_type"/>
</dbReference>
<dbReference type="PROSITE" id="PS00028">
    <property type="entry name" value="ZINC_FINGER_C2H2_1"/>
    <property type="match status" value="1"/>
</dbReference>
<sequence length="569" mass="61900">GEKPFKCDQCSYVASNQHEVTRHARQVHNGPKPLTCPHCDYKTADRSNFKKHVELHVNPRQFLCPVCDYAASKKCNLQYHIKSRHPDCSDITMDVSKVKLRTKKSEADFSESANDKAEKEQTKGESAAKKTEKIVKVEKKDNLTKEKKPASNISAGQVTTRSRKSASENKEVDIKPEKTTEKTCKTKKIKRKAEAEVTSSKEEPANDTSAVTKKKKKVEAKPRDCQEAQKGDVVPEEEPKKQNSCLKKNRKKKSLKNKHGKKSSKVDQEKIEEEDMPDKCPATEEDGCAKPDAEGSNQKEGDPAAAAALNSDGGHALKRESTAPPKGSCTQDSGQLCLPAQDANTEAEAEDQEMPVAAGESEDTVGEKEEERKADRAEGACSEESSSHAASSEKSLDVPMDAGPDLVPEKESEETCTAETVSNSDLTDLTKTCLPATEPTGDAVPAPEPPEGCTQSPKAALALSSPDNAAGNESQEMDEDEGIHSHEGSDISDNVSEGSDDSGLNGTRSVQEETSPKTSQVAAGTAAAREDYVCIFCDRSFKKEGEYSKHLNRHLVNVYYLEKATKGQE</sequence>
<comment type="caution">
    <text evidence="8">The sequence shown here is derived from an EMBL/GenBank/DDBJ whole genome shotgun (WGS) entry which is preliminary data.</text>
</comment>
<feature type="compositionally biased region" description="Polar residues" evidence="6">
    <location>
        <begin position="491"/>
        <end position="509"/>
    </location>
</feature>
<keyword evidence="2" id="KW-0677">Repeat</keyword>
<dbReference type="AlphaFoldDB" id="A0A851DN04"/>
<accession>A0A851DN04</accession>
<dbReference type="PROSITE" id="PS50157">
    <property type="entry name" value="ZINC_FINGER_C2H2_2"/>
    <property type="match status" value="3"/>
</dbReference>
<feature type="compositionally biased region" description="Low complexity" evidence="6">
    <location>
        <begin position="379"/>
        <end position="393"/>
    </location>
</feature>
<gene>
    <name evidence="8" type="primary">Rest_1</name>
    <name evidence="8" type="ORF">TODMEX_R11001</name>
</gene>
<feature type="compositionally biased region" description="Basic and acidic residues" evidence="6">
    <location>
        <begin position="219"/>
        <end position="230"/>
    </location>
</feature>
<evidence type="ECO:0000256" key="1">
    <source>
        <dbReference type="ARBA" id="ARBA00022723"/>
    </source>
</evidence>
<dbReference type="PANTHER" id="PTHR24403:SF43">
    <property type="entry name" value="ZINC FINGER PROTEIN 64"/>
    <property type="match status" value="1"/>
</dbReference>
<reference evidence="8" key="1">
    <citation type="submission" date="2019-10" db="EMBL/GenBank/DDBJ databases">
        <title>Bird 10,000 Genomes (B10K) Project - Family phase.</title>
        <authorList>
            <person name="Zhang G."/>
        </authorList>
    </citation>
    <scope>NUCLEOTIDE SEQUENCE</scope>
    <source>
        <strain evidence="8">B10K-DU-002-69</strain>
        <tissue evidence="8">Muscle</tissue>
    </source>
</reference>
<dbReference type="GO" id="GO:0005634">
    <property type="term" value="C:nucleus"/>
    <property type="evidence" value="ECO:0007669"/>
    <property type="project" value="TreeGrafter"/>
</dbReference>
<evidence type="ECO:0000256" key="4">
    <source>
        <dbReference type="ARBA" id="ARBA00022833"/>
    </source>
</evidence>
<feature type="domain" description="C2H2-type" evidence="7">
    <location>
        <begin position="5"/>
        <end position="33"/>
    </location>
</feature>
<dbReference type="InterPro" id="IPR036236">
    <property type="entry name" value="Znf_C2H2_sf"/>
</dbReference>
<feature type="non-terminal residue" evidence="8">
    <location>
        <position position="569"/>
    </location>
</feature>
<keyword evidence="1" id="KW-0479">Metal-binding</keyword>
<feature type="compositionally biased region" description="Basic and acidic residues" evidence="6">
    <location>
        <begin position="277"/>
        <end position="302"/>
    </location>
</feature>
<dbReference type="Pfam" id="PF13909">
    <property type="entry name" value="zf-H2C2_5"/>
    <property type="match status" value="1"/>
</dbReference>
<dbReference type="PANTHER" id="PTHR24403">
    <property type="entry name" value="ZINC FINGER PROTEIN"/>
    <property type="match status" value="1"/>
</dbReference>
<keyword evidence="9" id="KW-1185">Reference proteome</keyword>
<keyword evidence="4" id="KW-0862">Zinc</keyword>
<evidence type="ECO:0000259" key="7">
    <source>
        <dbReference type="PROSITE" id="PS50157"/>
    </source>
</evidence>
<feature type="domain" description="C2H2-type" evidence="7">
    <location>
        <begin position="34"/>
        <end position="61"/>
    </location>
</feature>
<feature type="compositionally biased region" description="Basic and acidic residues" evidence="6">
    <location>
        <begin position="365"/>
        <end position="378"/>
    </location>
</feature>
<feature type="non-terminal residue" evidence="8">
    <location>
        <position position="1"/>
    </location>
</feature>
<name>A0A851DN04_TODME</name>
<evidence type="ECO:0000313" key="9">
    <source>
        <dbReference type="Proteomes" id="UP000660247"/>
    </source>
</evidence>
<dbReference type="EMBL" id="WEIS01077360">
    <property type="protein sequence ID" value="NWI69206.1"/>
    <property type="molecule type" value="Genomic_DNA"/>
</dbReference>
<dbReference type="Proteomes" id="UP000660247">
    <property type="component" value="Unassembled WGS sequence"/>
</dbReference>
<feature type="compositionally biased region" description="Basic residues" evidence="6">
    <location>
        <begin position="247"/>
        <end position="263"/>
    </location>
</feature>
<keyword evidence="3 5" id="KW-0863">Zinc-finger</keyword>
<organism evidence="8 9">
    <name type="scientific">Todus mexicanus</name>
    <name type="common">Puerto Rican tody</name>
    <dbReference type="NCBI Taxonomy" id="135184"/>
    <lineage>
        <taxon>Eukaryota</taxon>
        <taxon>Metazoa</taxon>
        <taxon>Chordata</taxon>
        <taxon>Craniata</taxon>
        <taxon>Vertebrata</taxon>
        <taxon>Euteleostomi</taxon>
        <taxon>Archelosauria</taxon>
        <taxon>Archosauria</taxon>
        <taxon>Dinosauria</taxon>
        <taxon>Saurischia</taxon>
        <taxon>Theropoda</taxon>
        <taxon>Coelurosauria</taxon>
        <taxon>Aves</taxon>
        <taxon>Neognathae</taxon>
        <taxon>Neoaves</taxon>
        <taxon>Telluraves</taxon>
        <taxon>Coraciimorphae</taxon>
        <taxon>Coraciiformes</taxon>
        <taxon>Todidae</taxon>
        <taxon>Todus</taxon>
    </lineage>
</organism>
<feature type="compositionally biased region" description="Polar residues" evidence="6">
    <location>
        <begin position="417"/>
        <end position="430"/>
    </location>
</feature>
<feature type="compositionally biased region" description="Polar residues" evidence="6">
    <location>
        <begin position="151"/>
        <end position="160"/>
    </location>
</feature>
<feature type="domain" description="C2H2-type" evidence="7">
    <location>
        <begin position="532"/>
        <end position="554"/>
    </location>
</feature>
<dbReference type="FunFam" id="3.30.160.60:FF:000662">
    <property type="entry name" value="RE1-silencing transcription factor A"/>
    <property type="match status" value="1"/>
</dbReference>
<evidence type="ECO:0000256" key="6">
    <source>
        <dbReference type="SAM" id="MobiDB-lite"/>
    </source>
</evidence>
<dbReference type="SMART" id="SM00355">
    <property type="entry name" value="ZnF_C2H2"/>
    <property type="match status" value="4"/>
</dbReference>
<evidence type="ECO:0000313" key="8">
    <source>
        <dbReference type="EMBL" id="NWI69206.1"/>
    </source>
</evidence>
<feature type="region of interest" description="Disordered" evidence="6">
    <location>
        <begin position="102"/>
        <end position="526"/>
    </location>
</feature>
<evidence type="ECO:0000256" key="5">
    <source>
        <dbReference type="PROSITE-ProRule" id="PRU00042"/>
    </source>
</evidence>
<evidence type="ECO:0000256" key="3">
    <source>
        <dbReference type="ARBA" id="ARBA00022771"/>
    </source>
</evidence>
<dbReference type="GO" id="GO:0008270">
    <property type="term" value="F:zinc ion binding"/>
    <property type="evidence" value="ECO:0007669"/>
    <property type="project" value="UniProtKB-KW"/>
</dbReference>
<feature type="compositionally biased region" description="Basic and acidic residues" evidence="6">
    <location>
        <begin position="165"/>
        <end position="184"/>
    </location>
</feature>
<dbReference type="OrthoDB" id="427030at2759"/>
<feature type="compositionally biased region" description="Basic and acidic residues" evidence="6">
    <location>
        <begin position="192"/>
        <end position="204"/>
    </location>
</feature>
<evidence type="ECO:0000256" key="2">
    <source>
        <dbReference type="ARBA" id="ARBA00022737"/>
    </source>
</evidence>
<proteinExistence type="predicted"/>